<gene>
    <name evidence="1" type="ORF">ACFQL7_27950</name>
</gene>
<proteinExistence type="predicted"/>
<organism evidence="1 2">
    <name type="scientific">Halocatena marina</name>
    <dbReference type="NCBI Taxonomy" id="2934937"/>
    <lineage>
        <taxon>Archaea</taxon>
        <taxon>Methanobacteriati</taxon>
        <taxon>Methanobacteriota</taxon>
        <taxon>Stenosarchaea group</taxon>
        <taxon>Halobacteria</taxon>
        <taxon>Halobacteriales</taxon>
        <taxon>Natronomonadaceae</taxon>
        <taxon>Halocatena</taxon>
    </lineage>
</organism>
<accession>A0ABD5YZW4</accession>
<keyword evidence="2" id="KW-1185">Reference proteome</keyword>
<sequence length="73" mass="8058">MTGYDEQWVLRRHAALARTWDGCQYEQCYGDNETTTTGKTGPQLAATLADMSITEFEAVVTDHQTSRSGGEQA</sequence>
<dbReference type="RefSeq" id="WP_390207081.1">
    <property type="nucleotide sequence ID" value="NZ_JBHTAX010000007.1"/>
</dbReference>
<dbReference type="Proteomes" id="UP001596417">
    <property type="component" value="Unassembled WGS sequence"/>
</dbReference>
<evidence type="ECO:0000313" key="2">
    <source>
        <dbReference type="Proteomes" id="UP001596417"/>
    </source>
</evidence>
<evidence type="ECO:0000313" key="1">
    <source>
        <dbReference type="EMBL" id="MFC7193245.1"/>
    </source>
</evidence>
<protein>
    <submittedName>
        <fullName evidence="1">Uncharacterized protein</fullName>
    </submittedName>
</protein>
<dbReference type="EMBL" id="JBHTAX010000007">
    <property type="protein sequence ID" value="MFC7193245.1"/>
    <property type="molecule type" value="Genomic_DNA"/>
</dbReference>
<name>A0ABD5YZW4_9EURY</name>
<reference evidence="1 2" key="1">
    <citation type="journal article" date="2019" name="Int. J. Syst. Evol. Microbiol.">
        <title>The Global Catalogue of Microorganisms (GCM) 10K type strain sequencing project: providing services to taxonomists for standard genome sequencing and annotation.</title>
        <authorList>
            <consortium name="The Broad Institute Genomics Platform"/>
            <consortium name="The Broad Institute Genome Sequencing Center for Infectious Disease"/>
            <person name="Wu L."/>
            <person name="Ma J."/>
        </authorList>
    </citation>
    <scope>NUCLEOTIDE SEQUENCE [LARGE SCALE GENOMIC DNA]</scope>
    <source>
        <strain evidence="1 2">RDMS1</strain>
    </source>
</reference>
<comment type="caution">
    <text evidence="1">The sequence shown here is derived from an EMBL/GenBank/DDBJ whole genome shotgun (WGS) entry which is preliminary data.</text>
</comment>
<dbReference type="AlphaFoldDB" id="A0ABD5YZW4"/>